<organism evidence="1 2">
    <name type="scientific">Pedobacter africanus</name>
    <dbReference type="NCBI Taxonomy" id="151894"/>
    <lineage>
        <taxon>Bacteria</taxon>
        <taxon>Pseudomonadati</taxon>
        <taxon>Bacteroidota</taxon>
        <taxon>Sphingobacteriia</taxon>
        <taxon>Sphingobacteriales</taxon>
        <taxon>Sphingobacteriaceae</taxon>
        <taxon>Pedobacter</taxon>
    </lineage>
</organism>
<evidence type="ECO:0000313" key="1">
    <source>
        <dbReference type="EMBL" id="SMC48400.1"/>
    </source>
</evidence>
<keyword evidence="2" id="KW-1185">Reference proteome</keyword>
<dbReference type="AlphaFoldDB" id="A0A1W1ZIP1"/>
<gene>
    <name evidence="1" type="ORF">SAMN04488524_0763</name>
</gene>
<name>A0A1W1ZIP1_9SPHI</name>
<proteinExistence type="predicted"/>
<sequence length="88" mass="10213">MENENKNPYVQFNAQILKDWIDNGVKYIKLVELDTDLPVKFFELVPDSEIPDSGETIYPIGSEDIAELLEPIKGIKFLVHEIYLEEEE</sequence>
<dbReference type="EMBL" id="FWXT01000001">
    <property type="protein sequence ID" value="SMC48400.1"/>
    <property type="molecule type" value="Genomic_DNA"/>
</dbReference>
<evidence type="ECO:0000313" key="2">
    <source>
        <dbReference type="Proteomes" id="UP000192756"/>
    </source>
</evidence>
<dbReference type="STRING" id="151894.SAMN04488524_0763"/>
<reference evidence="2" key="1">
    <citation type="submission" date="2017-04" db="EMBL/GenBank/DDBJ databases">
        <authorList>
            <person name="Varghese N."/>
            <person name="Submissions S."/>
        </authorList>
    </citation>
    <scope>NUCLEOTIDE SEQUENCE [LARGE SCALE GENOMIC DNA]</scope>
    <source>
        <strain evidence="2">DSM 12126</strain>
    </source>
</reference>
<dbReference type="RefSeq" id="WP_084237069.1">
    <property type="nucleotide sequence ID" value="NZ_FWXT01000001.1"/>
</dbReference>
<dbReference type="OrthoDB" id="678780at2"/>
<protein>
    <submittedName>
        <fullName evidence="1">Uncharacterized protein</fullName>
    </submittedName>
</protein>
<accession>A0A1W1ZIP1</accession>
<dbReference type="Proteomes" id="UP000192756">
    <property type="component" value="Unassembled WGS sequence"/>
</dbReference>